<dbReference type="PATRIC" id="fig|1423739.3.peg.2997"/>
<feature type="transmembrane region" description="Helical" evidence="1">
    <location>
        <begin position="17"/>
        <end position="36"/>
    </location>
</feature>
<feature type="domain" description="DUF1648" evidence="2">
    <location>
        <begin position="24"/>
        <end position="68"/>
    </location>
</feature>
<organism evidence="3 4">
    <name type="scientific">Lentilactobacillus diolivorans DSM 14421</name>
    <dbReference type="NCBI Taxonomy" id="1423739"/>
    <lineage>
        <taxon>Bacteria</taxon>
        <taxon>Bacillati</taxon>
        <taxon>Bacillota</taxon>
        <taxon>Bacilli</taxon>
        <taxon>Lactobacillales</taxon>
        <taxon>Lactobacillaceae</taxon>
        <taxon>Lentilactobacillus</taxon>
    </lineage>
</organism>
<sequence>MSLVSYSIIISKIFSKFAMFNWGVTILSFIMAIVLYPQLPKEVPDHINAFGAADSYGGKLTVFILPFALAMIGLLVSSKWIDNRYADLTIQNTLTKTLMLVIMILLWYGAGIFFLTYYQLTK</sequence>
<dbReference type="Proteomes" id="UP000052013">
    <property type="component" value="Unassembled WGS sequence"/>
</dbReference>
<accession>A0A0R1SDE1</accession>
<dbReference type="InterPro" id="IPR012867">
    <property type="entry name" value="DUF1648"/>
</dbReference>
<feature type="transmembrane region" description="Helical" evidence="1">
    <location>
        <begin position="56"/>
        <end position="76"/>
    </location>
</feature>
<feature type="transmembrane region" description="Helical" evidence="1">
    <location>
        <begin position="97"/>
        <end position="120"/>
    </location>
</feature>
<evidence type="ECO:0000259" key="2">
    <source>
        <dbReference type="Pfam" id="PF07853"/>
    </source>
</evidence>
<evidence type="ECO:0000313" key="3">
    <source>
        <dbReference type="EMBL" id="KRL66574.1"/>
    </source>
</evidence>
<gene>
    <name evidence="3" type="ORF">FC85_GL002885</name>
</gene>
<dbReference type="Pfam" id="PF07853">
    <property type="entry name" value="DUF1648"/>
    <property type="match status" value="1"/>
</dbReference>
<dbReference type="EMBL" id="AZEY01000041">
    <property type="protein sequence ID" value="KRL66574.1"/>
    <property type="molecule type" value="Genomic_DNA"/>
</dbReference>
<evidence type="ECO:0000313" key="4">
    <source>
        <dbReference type="Proteomes" id="UP000052013"/>
    </source>
</evidence>
<dbReference type="AlphaFoldDB" id="A0A0R1SDE1"/>
<comment type="caution">
    <text evidence="3">The sequence shown here is derived from an EMBL/GenBank/DDBJ whole genome shotgun (WGS) entry which is preliminary data.</text>
</comment>
<protein>
    <recommendedName>
        <fullName evidence="2">DUF1648 domain-containing protein</fullName>
    </recommendedName>
</protein>
<keyword evidence="1" id="KW-0812">Transmembrane</keyword>
<evidence type="ECO:0000256" key="1">
    <source>
        <dbReference type="SAM" id="Phobius"/>
    </source>
</evidence>
<proteinExistence type="predicted"/>
<keyword evidence="1" id="KW-1133">Transmembrane helix</keyword>
<keyword evidence="1" id="KW-0472">Membrane</keyword>
<name>A0A0R1SDE1_9LACO</name>
<reference evidence="3 4" key="1">
    <citation type="journal article" date="2015" name="Genome Announc.">
        <title>Expanding the biotechnology potential of lactobacilli through comparative genomics of 213 strains and associated genera.</title>
        <authorList>
            <person name="Sun Z."/>
            <person name="Harris H.M."/>
            <person name="McCann A."/>
            <person name="Guo C."/>
            <person name="Argimon S."/>
            <person name="Zhang W."/>
            <person name="Yang X."/>
            <person name="Jeffery I.B."/>
            <person name="Cooney J.C."/>
            <person name="Kagawa T.F."/>
            <person name="Liu W."/>
            <person name="Song Y."/>
            <person name="Salvetti E."/>
            <person name="Wrobel A."/>
            <person name="Rasinkangas P."/>
            <person name="Parkhill J."/>
            <person name="Rea M.C."/>
            <person name="O'Sullivan O."/>
            <person name="Ritari J."/>
            <person name="Douillard F.P."/>
            <person name="Paul Ross R."/>
            <person name="Yang R."/>
            <person name="Briner A.E."/>
            <person name="Felis G.E."/>
            <person name="de Vos W.M."/>
            <person name="Barrangou R."/>
            <person name="Klaenhammer T.R."/>
            <person name="Caufield P.W."/>
            <person name="Cui Y."/>
            <person name="Zhang H."/>
            <person name="O'Toole P.W."/>
        </authorList>
    </citation>
    <scope>NUCLEOTIDE SEQUENCE [LARGE SCALE GENOMIC DNA]</scope>
    <source>
        <strain evidence="3 4">DSM 14421</strain>
    </source>
</reference>